<evidence type="ECO:0000256" key="5">
    <source>
        <dbReference type="ARBA" id="ARBA00022553"/>
    </source>
</evidence>
<protein>
    <recommendedName>
        <fullName evidence="3">non-specific serine/threonine protein kinase</fullName>
        <ecNumber evidence="3">2.7.11.1</ecNumber>
    </recommendedName>
</protein>
<proteinExistence type="inferred from homology"/>
<dbReference type="GO" id="GO:0051301">
    <property type="term" value="P:cell division"/>
    <property type="evidence" value="ECO:0007669"/>
    <property type="project" value="UniProtKB-KW"/>
</dbReference>
<keyword evidence="9" id="KW-0498">Mitosis</keyword>
<evidence type="ECO:0000256" key="14">
    <source>
        <dbReference type="ARBA" id="ARBA00047899"/>
    </source>
</evidence>
<feature type="compositionally biased region" description="Basic and acidic residues" evidence="17">
    <location>
        <begin position="436"/>
        <end position="445"/>
    </location>
</feature>
<feature type="region of interest" description="Disordered" evidence="17">
    <location>
        <begin position="481"/>
        <end position="500"/>
    </location>
</feature>
<reference evidence="19" key="1">
    <citation type="submission" date="2020-03" db="EMBL/GenBank/DDBJ databases">
        <title>Site-based positive gene gene selection in Geosmithia morbida across the United States reveals a broad range of putative effectors and factors for local host and environmental adapation.</title>
        <authorList>
            <person name="Onufrak A."/>
            <person name="Murdoch R.W."/>
            <person name="Gazis R."/>
            <person name="Huff M."/>
            <person name="Staton M."/>
            <person name="Klingeman W."/>
            <person name="Hadziabdic D."/>
        </authorList>
    </citation>
    <scope>NUCLEOTIDE SEQUENCE</scope>
    <source>
        <strain evidence="19">1262</strain>
    </source>
</reference>
<feature type="coiled-coil region" evidence="16">
    <location>
        <begin position="324"/>
        <end position="358"/>
    </location>
</feature>
<dbReference type="EC" id="2.7.11.1" evidence="3"/>
<dbReference type="InterPro" id="IPR011009">
    <property type="entry name" value="Kinase-like_dom_sf"/>
</dbReference>
<feature type="compositionally biased region" description="Low complexity" evidence="17">
    <location>
        <begin position="621"/>
        <end position="652"/>
    </location>
</feature>
<dbReference type="GO" id="GO:0005524">
    <property type="term" value="F:ATP binding"/>
    <property type="evidence" value="ECO:0007669"/>
    <property type="project" value="UniProtKB-KW"/>
</dbReference>
<dbReference type="EMBL" id="JAANYQ010000004">
    <property type="protein sequence ID" value="KAF4124405.1"/>
    <property type="molecule type" value="Genomic_DNA"/>
</dbReference>
<dbReference type="FunFam" id="3.30.200.20:FF:000151">
    <property type="entry name" value="G2-specific protein kinase nimA"/>
    <property type="match status" value="1"/>
</dbReference>
<evidence type="ECO:0000313" key="20">
    <source>
        <dbReference type="Proteomes" id="UP000749293"/>
    </source>
</evidence>
<organism evidence="19 20">
    <name type="scientific">Geosmithia morbida</name>
    <dbReference type="NCBI Taxonomy" id="1094350"/>
    <lineage>
        <taxon>Eukaryota</taxon>
        <taxon>Fungi</taxon>
        <taxon>Dikarya</taxon>
        <taxon>Ascomycota</taxon>
        <taxon>Pezizomycotina</taxon>
        <taxon>Sordariomycetes</taxon>
        <taxon>Hypocreomycetidae</taxon>
        <taxon>Hypocreales</taxon>
        <taxon>Bionectriaceae</taxon>
        <taxon>Geosmithia</taxon>
    </lineage>
</organism>
<comment type="subcellular location">
    <subcellularLocation>
        <location evidence="1">Nucleus</location>
    </subcellularLocation>
</comment>
<evidence type="ECO:0000256" key="1">
    <source>
        <dbReference type="ARBA" id="ARBA00004123"/>
    </source>
</evidence>
<gene>
    <name evidence="19" type="ORF">GMORB2_5071</name>
</gene>
<dbReference type="Pfam" id="PF00069">
    <property type="entry name" value="Pkinase"/>
    <property type="match status" value="2"/>
</dbReference>
<feature type="compositionally biased region" description="Basic and acidic residues" evidence="17">
    <location>
        <begin position="488"/>
        <end position="498"/>
    </location>
</feature>
<evidence type="ECO:0000256" key="16">
    <source>
        <dbReference type="SAM" id="Coils"/>
    </source>
</evidence>
<comment type="catalytic activity">
    <reaction evidence="15">
        <text>L-seryl-[protein] + ATP = O-phospho-L-seryl-[protein] + ADP + H(+)</text>
        <dbReference type="Rhea" id="RHEA:17989"/>
        <dbReference type="Rhea" id="RHEA-COMP:9863"/>
        <dbReference type="Rhea" id="RHEA-COMP:11604"/>
        <dbReference type="ChEBI" id="CHEBI:15378"/>
        <dbReference type="ChEBI" id="CHEBI:29999"/>
        <dbReference type="ChEBI" id="CHEBI:30616"/>
        <dbReference type="ChEBI" id="CHEBI:83421"/>
        <dbReference type="ChEBI" id="CHEBI:456216"/>
        <dbReference type="EC" id="2.7.11.1"/>
    </reaction>
</comment>
<sequence>MTTEDKYETLEKIGEPISSPLVALCHGSFGIIRKVRRKTDGFIMCRKEISYLRMSQKEREQLHAEFQILSHLRHPNIVAYYHREHLKMSQDLHLYMEYCGNGDLGRVIKDLQHKGQRAPESFVWSIFSQLTLALYRCHYGVDPPEVGTNVLGLTKGTINGAPKVPAGTMTILHRDLKPENVFLDEDNSVKLGDFGLSKMIKSQDFASTYVGTPFYMSPEICAAEKYTLKSDIWSMGCIIYELCSREPPFNAKTHFQLVQKIKEGRVAPLPEMYSAELNNVIKDCLRVNPDRRPDTASLLNLPVVKLMRKEKEVADLNKSLRARETGVKNKEKELNEKLARLERERVAAREDMEASVRREWEVRAQLEIDRLVQAEFEKLRKQFDQELRARVDAEVRKQAAYNAPLPITTTTAAAAATAATATAAAAVATVPATVPEPRKAERREPVTATATNASTRSEYLPRSPVGTGSYNDIGSATNFTQYSLESPDTSREAREPRKAVRTPFGRAQTMFAGVAGTPMDIEMASPSPIALASLSLSPRRADATKVLSRPEGNIFPINHGSEDPEWSMDREPTLDESDEEDIVPSPTRHIKSSKNPFTSKSRPVLTSQKSCPVSQLNLLNTSPTSSTGSSTGSTAATSSSISSIGSTTTTGGLKSKAGGLVSKVGLGAAPSDRSPPRRLSKIPSAANLAGEARKRGVAGAGASDKDGSEALGKVAVKNNIKGRTLVELQQARAGGRPITAASSAPTSGSENNTSSTSSSKNASPKRRAASERRVSISSGGSSGSGSGSGISSISSTLEAVATWDPEKDEMPSPFLVRNRHIAKV</sequence>
<evidence type="ECO:0000256" key="8">
    <source>
        <dbReference type="ARBA" id="ARBA00022741"/>
    </source>
</evidence>
<evidence type="ECO:0000256" key="2">
    <source>
        <dbReference type="ARBA" id="ARBA00006692"/>
    </source>
</evidence>
<keyword evidence="5" id="KW-0597">Phosphoprotein</keyword>
<feature type="domain" description="Protein kinase" evidence="18">
    <location>
        <begin position="18"/>
        <end position="304"/>
    </location>
</feature>
<evidence type="ECO:0000256" key="9">
    <source>
        <dbReference type="ARBA" id="ARBA00022776"/>
    </source>
</evidence>
<keyword evidence="13" id="KW-0131">Cell cycle</keyword>
<dbReference type="PANTHER" id="PTHR43671:SF13">
    <property type="entry name" value="SERINE_THREONINE-PROTEIN KINASE NEK2"/>
    <property type="match status" value="1"/>
</dbReference>
<dbReference type="InterPro" id="IPR050660">
    <property type="entry name" value="NEK_Ser/Thr_kinase"/>
</dbReference>
<dbReference type="GO" id="GO:0007059">
    <property type="term" value="P:chromosome segregation"/>
    <property type="evidence" value="ECO:0007669"/>
    <property type="project" value="TreeGrafter"/>
</dbReference>
<feature type="region of interest" description="Disordered" evidence="17">
    <location>
        <begin position="727"/>
        <end position="795"/>
    </location>
</feature>
<evidence type="ECO:0000259" key="18">
    <source>
        <dbReference type="PROSITE" id="PS50011"/>
    </source>
</evidence>
<name>A0A9P4YYJ5_9HYPO</name>
<evidence type="ECO:0000256" key="13">
    <source>
        <dbReference type="ARBA" id="ARBA00023306"/>
    </source>
</evidence>
<evidence type="ECO:0000256" key="6">
    <source>
        <dbReference type="ARBA" id="ARBA00022618"/>
    </source>
</evidence>
<dbReference type="PROSITE" id="PS50011">
    <property type="entry name" value="PROTEIN_KINASE_DOM"/>
    <property type="match status" value="1"/>
</dbReference>
<keyword evidence="12" id="KW-0539">Nucleus</keyword>
<feature type="compositionally biased region" description="Polar residues" evidence="17">
    <location>
        <begin position="448"/>
        <end position="457"/>
    </location>
</feature>
<evidence type="ECO:0000256" key="15">
    <source>
        <dbReference type="ARBA" id="ARBA00048679"/>
    </source>
</evidence>
<evidence type="ECO:0000313" key="19">
    <source>
        <dbReference type="EMBL" id="KAF4124405.1"/>
    </source>
</evidence>
<evidence type="ECO:0000256" key="17">
    <source>
        <dbReference type="SAM" id="MobiDB-lite"/>
    </source>
</evidence>
<feature type="region of interest" description="Disordered" evidence="17">
    <location>
        <begin position="436"/>
        <end position="474"/>
    </location>
</feature>
<dbReference type="OrthoDB" id="10250725at2759"/>
<dbReference type="GO" id="GO:0044732">
    <property type="term" value="C:mitotic spindle pole body"/>
    <property type="evidence" value="ECO:0007669"/>
    <property type="project" value="TreeGrafter"/>
</dbReference>
<keyword evidence="8" id="KW-0547">Nucleotide-binding</keyword>
<dbReference type="CDD" id="cd08217">
    <property type="entry name" value="STKc_Nek2"/>
    <property type="match status" value="1"/>
</dbReference>
<dbReference type="RefSeq" id="XP_035323057.1">
    <property type="nucleotide sequence ID" value="XM_035467045.1"/>
</dbReference>
<feature type="compositionally biased region" description="Low complexity" evidence="17">
    <location>
        <begin position="746"/>
        <end position="762"/>
    </location>
</feature>
<dbReference type="GO" id="GO:0005634">
    <property type="term" value="C:nucleus"/>
    <property type="evidence" value="ECO:0007669"/>
    <property type="project" value="UniProtKB-SubCell"/>
</dbReference>
<evidence type="ECO:0000256" key="10">
    <source>
        <dbReference type="ARBA" id="ARBA00022777"/>
    </source>
</evidence>
<dbReference type="Gene3D" id="1.10.510.10">
    <property type="entry name" value="Transferase(Phosphotransferase) domain 1"/>
    <property type="match status" value="1"/>
</dbReference>
<dbReference type="FunFam" id="1.10.510.10:FF:000697">
    <property type="entry name" value="G2-specific protein kinase nimA"/>
    <property type="match status" value="1"/>
</dbReference>
<evidence type="ECO:0000256" key="7">
    <source>
        <dbReference type="ARBA" id="ARBA00022679"/>
    </source>
</evidence>
<dbReference type="InterPro" id="IPR000719">
    <property type="entry name" value="Prot_kinase_dom"/>
</dbReference>
<evidence type="ECO:0000256" key="4">
    <source>
        <dbReference type="ARBA" id="ARBA00022527"/>
    </source>
</evidence>
<evidence type="ECO:0000256" key="3">
    <source>
        <dbReference type="ARBA" id="ARBA00012513"/>
    </source>
</evidence>
<dbReference type="Gene3D" id="3.30.200.20">
    <property type="entry name" value="Phosphorylase Kinase, domain 1"/>
    <property type="match status" value="1"/>
</dbReference>
<keyword evidence="4" id="KW-0723">Serine/threonine-protein kinase</keyword>
<feature type="region of interest" description="Disordered" evidence="17">
    <location>
        <begin position="543"/>
        <end position="708"/>
    </location>
</feature>
<accession>A0A9P4YYJ5</accession>
<dbReference type="SUPFAM" id="SSF56112">
    <property type="entry name" value="Protein kinase-like (PK-like)"/>
    <property type="match status" value="1"/>
</dbReference>
<dbReference type="GO" id="GO:0000278">
    <property type="term" value="P:mitotic cell cycle"/>
    <property type="evidence" value="ECO:0007669"/>
    <property type="project" value="UniProtKB-ARBA"/>
</dbReference>
<comment type="catalytic activity">
    <reaction evidence="14">
        <text>L-threonyl-[protein] + ATP = O-phospho-L-threonyl-[protein] + ADP + H(+)</text>
        <dbReference type="Rhea" id="RHEA:46608"/>
        <dbReference type="Rhea" id="RHEA-COMP:11060"/>
        <dbReference type="Rhea" id="RHEA-COMP:11605"/>
        <dbReference type="ChEBI" id="CHEBI:15378"/>
        <dbReference type="ChEBI" id="CHEBI:30013"/>
        <dbReference type="ChEBI" id="CHEBI:30616"/>
        <dbReference type="ChEBI" id="CHEBI:61977"/>
        <dbReference type="ChEBI" id="CHEBI:456216"/>
        <dbReference type="EC" id="2.7.11.1"/>
    </reaction>
</comment>
<dbReference type="GO" id="GO:0005737">
    <property type="term" value="C:cytoplasm"/>
    <property type="evidence" value="ECO:0007669"/>
    <property type="project" value="TreeGrafter"/>
</dbReference>
<dbReference type="InterPro" id="IPR008271">
    <property type="entry name" value="Ser/Thr_kinase_AS"/>
</dbReference>
<keyword evidence="20" id="KW-1185">Reference proteome</keyword>
<comment type="similarity">
    <text evidence="2">Belongs to the protein kinase superfamily. CAMK Ser/Thr protein kinase family.</text>
</comment>
<dbReference type="Proteomes" id="UP000749293">
    <property type="component" value="Unassembled WGS sequence"/>
</dbReference>
<dbReference type="AlphaFoldDB" id="A0A9P4YYJ5"/>
<keyword evidence="11" id="KW-0067">ATP-binding</keyword>
<dbReference type="GeneID" id="55971299"/>
<evidence type="ECO:0000256" key="11">
    <source>
        <dbReference type="ARBA" id="ARBA00022840"/>
    </source>
</evidence>
<keyword evidence="6" id="KW-0132">Cell division</keyword>
<keyword evidence="10 19" id="KW-0418">Kinase</keyword>
<feature type="compositionally biased region" description="Polar residues" evidence="17">
    <location>
        <begin position="593"/>
        <end position="620"/>
    </location>
</feature>
<dbReference type="PROSITE" id="PS00108">
    <property type="entry name" value="PROTEIN_KINASE_ST"/>
    <property type="match status" value="1"/>
</dbReference>
<dbReference type="SMART" id="SM00220">
    <property type="entry name" value="S_TKc"/>
    <property type="match status" value="1"/>
</dbReference>
<keyword evidence="7" id="KW-0808">Transferase</keyword>
<evidence type="ECO:0000256" key="12">
    <source>
        <dbReference type="ARBA" id="ARBA00023242"/>
    </source>
</evidence>
<dbReference type="PANTHER" id="PTHR43671">
    <property type="entry name" value="SERINE/THREONINE-PROTEIN KINASE NEK"/>
    <property type="match status" value="1"/>
</dbReference>
<keyword evidence="16" id="KW-0175">Coiled coil</keyword>
<comment type="caution">
    <text evidence="19">The sequence shown here is derived from an EMBL/GenBank/DDBJ whole genome shotgun (WGS) entry which is preliminary data.</text>
</comment>
<dbReference type="GO" id="GO:0004674">
    <property type="term" value="F:protein serine/threonine kinase activity"/>
    <property type="evidence" value="ECO:0007669"/>
    <property type="project" value="UniProtKB-KW"/>
</dbReference>